<evidence type="ECO:0000313" key="6">
    <source>
        <dbReference type="Proteomes" id="UP000762586"/>
    </source>
</evidence>
<dbReference type="EMBL" id="JACGET010000031">
    <property type="protein sequence ID" value="MBN3108587.1"/>
    <property type="molecule type" value="Genomic_DNA"/>
</dbReference>
<gene>
    <name evidence="4" type="ORF">F126LOC_014045</name>
    <name evidence="3" type="ORF">H4F48_21220</name>
</gene>
<keyword evidence="1" id="KW-0472">Membrane</keyword>
<reference evidence="4 5" key="2">
    <citation type="submission" date="2020-11" db="EMBL/GenBank/DDBJ databases">
        <title>Complete genome sequence of Pectobacterium brasiliense strain F126.</title>
        <authorList>
            <person name="Miroshnikov K."/>
            <person name="Vo T.N.H."/>
            <person name="Khodykina M.V."/>
            <person name="Kabanova A.P."/>
            <person name="Shneider M."/>
            <person name="Korzhenkov A."/>
            <person name="Toschakov S.V."/>
            <person name="Miroshnikov K.A."/>
            <person name="Ignatov A.N."/>
            <person name="Mikhailova Y.V."/>
            <person name="Shelenkov A."/>
            <person name="Yanushevich Y.G."/>
            <person name="Evseev P.V."/>
        </authorList>
    </citation>
    <scope>NUCLEOTIDE SEQUENCE [LARGE SCALE GENOMIC DNA]</scope>
    <source>
        <strain evidence="4 5">F126</strain>
    </source>
</reference>
<reference evidence="3 6" key="1">
    <citation type="submission" date="2020-07" db="EMBL/GenBank/DDBJ databases">
        <title>A pangenomic view of the genus Pectobacterium provides insights into genome organization, phylogeny, and virulence.</title>
        <authorList>
            <person name="Jonkheer E."/>
            <person name="Brankovics B."/>
            <person name="Houwers I."/>
            <person name="Van Der Wolf J."/>
            <person name="Bonants P."/>
            <person name="Vreeburg R."/>
            <person name="Bollema R."/>
            <person name="De Haan J."/>
            <person name="Berke L."/>
            <person name="De Ridder D."/>
            <person name="Smit S."/>
            <person name="Van Der Lee T.A.J."/>
        </authorList>
    </citation>
    <scope>NUCLEOTIDE SEQUENCE [LARGE SCALE GENOMIC DNA]</scope>
    <source>
        <strain evidence="3 6">NAK:384</strain>
    </source>
</reference>
<dbReference type="GO" id="GO:0016758">
    <property type="term" value="F:hexosyltransferase activity"/>
    <property type="evidence" value="ECO:0007669"/>
    <property type="project" value="UniProtKB-ARBA"/>
</dbReference>
<dbReference type="Gene3D" id="3.90.550.10">
    <property type="entry name" value="Spore Coat Polysaccharide Biosynthesis Protein SpsA, Chain A"/>
    <property type="match status" value="1"/>
</dbReference>
<evidence type="ECO:0000259" key="2">
    <source>
        <dbReference type="Pfam" id="PF00535"/>
    </source>
</evidence>
<keyword evidence="6" id="KW-1185">Reference proteome</keyword>
<feature type="transmembrane region" description="Helical" evidence="1">
    <location>
        <begin position="267"/>
        <end position="284"/>
    </location>
</feature>
<dbReference type="InterPro" id="IPR001173">
    <property type="entry name" value="Glyco_trans_2-like"/>
</dbReference>
<dbReference type="InterPro" id="IPR029044">
    <property type="entry name" value="Nucleotide-diphossugar_trans"/>
</dbReference>
<organism evidence="4 5">
    <name type="scientific">Pectobacterium brasiliense</name>
    <dbReference type="NCBI Taxonomy" id="180957"/>
    <lineage>
        <taxon>Bacteria</taxon>
        <taxon>Pseudomonadati</taxon>
        <taxon>Pseudomonadota</taxon>
        <taxon>Gammaproteobacteria</taxon>
        <taxon>Enterobacterales</taxon>
        <taxon>Pectobacteriaceae</taxon>
        <taxon>Pectobacterium</taxon>
    </lineage>
</organism>
<dbReference type="KEGG" id="pbra:B5S52_14990"/>
<evidence type="ECO:0000313" key="5">
    <source>
        <dbReference type="Proteomes" id="UP000269351"/>
    </source>
</evidence>
<protein>
    <submittedName>
        <fullName evidence="4">Glycosyltransferase</fullName>
    </submittedName>
</protein>
<keyword evidence="1" id="KW-1133">Transmembrane helix</keyword>
<proteinExistence type="predicted"/>
<dbReference type="SUPFAM" id="SSF53448">
    <property type="entry name" value="Nucleotide-diphospho-sugar transferases"/>
    <property type="match status" value="1"/>
</dbReference>
<accession>A0A3S0ZHN8</accession>
<evidence type="ECO:0000313" key="3">
    <source>
        <dbReference type="EMBL" id="MBN3108587.1"/>
    </source>
</evidence>
<feature type="domain" description="Glycosyltransferase 2-like" evidence="2">
    <location>
        <begin position="8"/>
        <end position="155"/>
    </location>
</feature>
<keyword evidence="4" id="KW-0808">Transferase</keyword>
<dbReference type="Pfam" id="PF00535">
    <property type="entry name" value="Glycos_transf_2"/>
    <property type="match status" value="1"/>
</dbReference>
<dbReference type="PANTHER" id="PTHR22916:SF3">
    <property type="entry name" value="UDP-GLCNAC:BETAGAL BETA-1,3-N-ACETYLGLUCOSAMINYLTRANSFERASE-LIKE PROTEIN 1"/>
    <property type="match status" value="1"/>
</dbReference>
<keyword evidence="1" id="KW-0812">Transmembrane</keyword>
<dbReference type="Proteomes" id="UP000762586">
    <property type="component" value="Unassembled WGS sequence"/>
</dbReference>
<dbReference type="EMBL" id="CP065031">
    <property type="protein sequence ID" value="QPK22785.1"/>
    <property type="molecule type" value="Genomic_DNA"/>
</dbReference>
<dbReference type="RefSeq" id="WP_039468178.1">
    <property type="nucleotide sequence ID" value="NZ_BSWF01000013.1"/>
</dbReference>
<evidence type="ECO:0000256" key="1">
    <source>
        <dbReference type="SAM" id="Phobius"/>
    </source>
</evidence>
<sequence length="286" mass="33279">MSINNLVSVIIPVYNHEKYVVDSITSVLNQSYSPVEILVLNDGSTDNSHEKISELKKHHDFIYINKANEGLSKTLKRGLELCTGDYFAILASDDMWLEKKLEEQIKYMNAHDSCVACCAQVNVIDEFNNVTPGEVREKVEVFDFERIMTEGYNIPPATILIRRDKLTEDNFREDLKVEDLYLWLSLTVNGGTLDVLPQNLANYRIHSHNTTGNLALIAEYHHKTIDLFKNEKVYKRSKIEWSKFSFRQLTRKYKAYSLKFIFPDVRFFLSSSFLIGFIKLVFIWKK</sequence>
<dbReference type="Proteomes" id="UP000269351">
    <property type="component" value="Chromosome"/>
</dbReference>
<dbReference type="AlphaFoldDB" id="A0A3S0ZHN8"/>
<name>A0A3S0ZHN8_9GAMM</name>
<evidence type="ECO:0000313" key="4">
    <source>
        <dbReference type="EMBL" id="QPK22785.1"/>
    </source>
</evidence>
<dbReference type="PANTHER" id="PTHR22916">
    <property type="entry name" value="GLYCOSYLTRANSFERASE"/>
    <property type="match status" value="1"/>
</dbReference>